<evidence type="ECO:0000313" key="16">
    <source>
        <dbReference type="Proteomes" id="UP001162480"/>
    </source>
</evidence>
<keyword evidence="9" id="KW-0675">Receptor</keyword>
<evidence type="ECO:0000256" key="12">
    <source>
        <dbReference type="SAM" id="SignalP"/>
    </source>
</evidence>
<dbReference type="Proteomes" id="UP001162480">
    <property type="component" value="Chromosome 3"/>
</dbReference>
<evidence type="ECO:0000256" key="5">
    <source>
        <dbReference type="ARBA" id="ARBA00022729"/>
    </source>
</evidence>
<feature type="domain" description="LRRCT" evidence="13">
    <location>
        <begin position="531"/>
        <end position="589"/>
    </location>
</feature>
<keyword evidence="7 11" id="KW-1133">Transmembrane helix</keyword>
<evidence type="ECO:0000256" key="10">
    <source>
        <dbReference type="ARBA" id="ARBA00023180"/>
    </source>
</evidence>
<dbReference type="InterPro" id="IPR000157">
    <property type="entry name" value="TIR_dom"/>
</dbReference>
<dbReference type="SMART" id="SM00255">
    <property type="entry name" value="TIR"/>
    <property type="match status" value="1"/>
</dbReference>
<keyword evidence="8 11" id="KW-0472">Membrane</keyword>
<keyword evidence="6" id="KW-0677">Repeat</keyword>
<dbReference type="InterPro" id="IPR000483">
    <property type="entry name" value="Cys-rich_flank_reg_C"/>
</dbReference>
<dbReference type="GO" id="GO:0005886">
    <property type="term" value="C:plasma membrane"/>
    <property type="evidence" value="ECO:0007669"/>
    <property type="project" value="TreeGrafter"/>
</dbReference>
<evidence type="ECO:0000256" key="9">
    <source>
        <dbReference type="ARBA" id="ARBA00023170"/>
    </source>
</evidence>
<dbReference type="Gene3D" id="3.40.50.10140">
    <property type="entry name" value="Toll/interleukin-1 receptor homology (TIR) domain"/>
    <property type="match status" value="2"/>
</dbReference>
<evidence type="ECO:0000256" key="3">
    <source>
        <dbReference type="ARBA" id="ARBA00022614"/>
    </source>
</evidence>
<dbReference type="SUPFAM" id="SSF52058">
    <property type="entry name" value="L domain-like"/>
    <property type="match status" value="2"/>
</dbReference>
<dbReference type="PANTHER" id="PTHR24365:SF541">
    <property type="entry name" value="PROTEIN TOLL-RELATED"/>
    <property type="match status" value="1"/>
</dbReference>
<proteinExistence type="inferred from homology"/>
<dbReference type="SUPFAM" id="SSF52200">
    <property type="entry name" value="Toll/Interleukin receptor TIR domain"/>
    <property type="match status" value="2"/>
</dbReference>
<dbReference type="GO" id="GO:0038023">
    <property type="term" value="F:signaling receptor activity"/>
    <property type="evidence" value="ECO:0007669"/>
    <property type="project" value="TreeGrafter"/>
</dbReference>
<dbReference type="Pfam" id="PF13855">
    <property type="entry name" value="LRR_8"/>
    <property type="match status" value="1"/>
</dbReference>
<dbReference type="InterPro" id="IPR001611">
    <property type="entry name" value="Leu-rich_rpt"/>
</dbReference>
<evidence type="ECO:0000313" key="15">
    <source>
        <dbReference type="EMBL" id="CAI9719571.1"/>
    </source>
</evidence>
<feature type="transmembrane region" description="Helical" evidence="11">
    <location>
        <begin position="767"/>
        <end position="792"/>
    </location>
</feature>
<dbReference type="InterPro" id="IPR003591">
    <property type="entry name" value="Leu-rich_rpt_typical-subtyp"/>
</dbReference>
<gene>
    <name evidence="15" type="ORF">OCTVUL_1B031603</name>
</gene>
<evidence type="ECO:0000259" key="13">
    <source>
        <dbReference type="SMART" id="SM00082"/>
    </source>
</evidence>
<evidence type="ECO:0000256" key="7">
    <source>
        <dbReference type="ARBA" id="ARBA00022989"/>
    </source>
</evidence>
<evidence type="ECO:0000256" key="1">
    <source>
        <dbReference type="ARBA" id="ARBA00004479"/>
    </source>
</evidence>
<keyword evidence="10" id="KW-0325">Glycoprotein</keyword>
<sequence>MEAGVCLKIQLLCSLLSTCFFKLILSNQIENNTFLCIYDVRKLSETRLFSIDGKLLETTARAFVHINTTSSENECVIELKHLNIPRIKIRILIYFFLCSDELTVRLDTTDVETMPRNILYLQIQSCLMSQEDVGKLESLYDLRVLTYFKTIPSSAIWSGNNETDNVKGIDNVVSYNIQADRNYSSTLPWVLTANRTYPTIAELSLSGIGLTEFPDEMRIRFPNLQSLEIPNNKLIEIPKFPYTEETYKLPLGLSRTPYMQNHYAEVFGIKVKPNYFRRILNLNGNQITNLSDNCTGGFLQVLFLEKNGVVNISDHALSSIYGLDTLTLENNLLIQIGEKQFSYCKDLQSLNLKFNKISWIHSRAFRHNKNLLKLDLSNNKLVSLEEGIFTALDNMKTLNLEYNQIQNLSCKSLPLSSIKLEEINLRNNTLGTLPICFFLIRTLKQIDLSFNQIAIGKVSTLLGLINSSELIHSIVYSASSSVDLYRKPKERRLIDLSYNQIHRLDFSNFTESNHRTMVLILLNFEFRFTGNLIECDCHLLPLLDFFITHREKHYFDGSEYFYHKWKCDSPSEFKNTPILSLKKEQLYCSEAMLHCPTNCMCYRRLVQKTVIVDCRHRKITVFPLTMPDGKLEVWLQFNNITKLVNRPYLSQITHLNLTKNSITSLNHTVMRNMVNLKQMILNWNLLTTLPKEIQYVQFEVLNINNNHFFCDCTNIWLKKWLQKSRESIVNWRRIVCNTVGDKVLNIVEVPNDKFICNNPNDNFNKTLTLGLSLALAILILLVCLFLFIHYWLEIKVILYVYLNIRPFDSNPQKIDDDLEPIDTLIVYSKSLSEWATENIIKNLEKLSFNVLDTNRDLLIGMSFQENIRVAVSRSKYSIIVLSEESIEDSLVQIALSYTYEKTLSVRPTYIILILHNIKRNIVKNKNLKKYLHSGRFINSTDHMMEKKLFYMLTGRNLYNNHDIPLRRRKSYKVFFPEVLGSANTLNEQKKYDIFISYPDQTYKFATGPLLSTLQSRGYSICLPDRDFVVGSAKEENILKAIKSSIRTLIVITESHVEDEWQLFTLRTAVQCSLKKPFNYLLCILDGIEDKNKLDPETQAYVTSHVVIDKDDPLLWKKLFRSIPPARTVENSTPSFDSRKS</sequence>
<reference evidence="15" key="1">
    <citation type="submission" date="2023-08" db="EMBL/GenBank/DDBJ databases">
        <authorList>
            <person name="Alioto T."/>
            <person name="Alioto T."/>
            <person name="Gomez Garrido J."/>
        </authorList>
    </citation>
    <scope>NUCLEOTIDE SEQUENCE</scope>
</reference>
<evidence type="ECO:0000256" key="11">
    <source>
        <dbReference type="SAM" id="Phobius"/>
    </source>
</evidence>
<feature type="chain" id="PRO_5041279949" evidence="12">
    <location>
        <begin position="27"/>
        <end position="1140"/>
    </location>
</feature>
<evidence type="ECO:0000256" key="2">
    <source>
        <dbReference type="ARBA" id="ARBA00009634"/>
    </source>
</evidence>
<keyword evidence="3" id="KW-0433">Leucine-rich repeat</keyword>
<dbReference type="EMBL" id="OX597816">
    <property type="protein sequence ID" value="CAI9719571.1"/>
    <property type="molecule type" value="Genomic_DNA"/>
</dbReference>
<feature type="domain" description="TIR" evidence="14">
    <location>
        <begin position="990"/>
        <end position="1125"/>
    </location>
</feature>
<keyword evidence="4 11" id="KW-0812">Transmembrane</keyword>
<keyword evidence="5 12" id="KW-0732">Signal</keyword>
<dbReference type="InterPro" id="IPR035897">
    <property type="entry name" value="Toll_tir_struct_dom_sf"/>
</dbReference>
<dbReference type="Gene3D" id="3.80.10.10">
    <property type="entry name" value="Ribonuclease Inhibitor"/>
    <property type="match status" value="4"/>
</dbReference>
<dbReference type="GO" id="GO:0007165">
    <property type="term" value="P:signal transduction"/>
    <property type="evidence" value="ECO:0007669"/>
    <property type="project" value="InterPro"/>
</dbReference>
<evidence type="ECO:0000259" key="14">
    <source>
        <dbReference type="SMART" id="SM00255"/>
    </source>
</evidence>
<dbReference type="PANTHER" id="PTHR24365">
    <property type="entry name" value="TOLL-LIKE RECEPTOR"/>
    <property type="match status" value="1"/>
</dbReference>
<evidence type="ECO:0000256" key="4">
    <source>
        <dbReference type="ARBA" id="ARBA00022692"/>
    </source>
</evidence>
<name>A0AA36EZ29_OCTVU</name>
<dbReference type="InterPro" id="IPR032675">
    <property type="entry name" value="LRR_dom_sf"/>
</dbReference>
<evidence type="ECO:0000256" key="6">
    <source>
        <dbReference type="ARBA" id="ARBA00022737"/>
    </source>
</evidence>
<comment type="subcellular location">
    <subcellularLocation>
        <location evidence="1">Membrane</location>
        <topology evidence="1">Single-pass type I membrane protein</topology>
    </subcellularLocation>
</comment>
<dbReference type="SMART" id="SM00082">
    <property type="entry name" value="LRRCT"/>
    <property type="match status" value="2"/>
</dbReference>
<dbReference type="AlphaFoldDB" id="A0AA36EZ29"/>
<dbReference type="SMART" id="SM00369">
    <property type="entry name" value="LRR_TYP"/>
    <property type="match status" value="6"/>
</dbReference>
<dbReference type="Pfam" id="PF13676">
    <property type="entry name" value="TIR_2"/>
    <property type="match status" value="1"/>
</dbReference>
<accession>A0AA36EZ29</accession>
<keyword evidence="16" id="KW-1185">Reference proteome</keyword>
<protein>
    <submittedName>
        <fullName evidence="15">Protein toll-like</fullName>
    </submittedName>
</protein>
<feature type="signal peptide" evidence="12">
    <location>
        <begin position="1"/>
        <end position="26"/>
    </location>
</feature>
<comment type="similarity">
    <text evidence="2">Belongs to the Toll-like receptor family.</text>
</comment>
<organism evidence="15 16">
    <name type="scientific">Octopus vulgaris</name>
    <name type="common">Common octopus</name>
    <dbReference type="NCBI Taxonomy" id="6645"/>
    <lineage>
        <taxon>Eukaryota</taxon>
        <taxon>Metazoa</taxon>
        <taxon>Spiralia</taxon>
        <taxon>Lophotrochozoa</taxon>
        <taxon>Mollusca</taxon>
        <taxon>Cephalopoda</taxon>
        <taxon>Coleoidea</taxon>
        <taxon>Octopodiformes</taxon>
        <taxon>Octopoda</taxon>
        <taxon>Incirrata</taxon>
        <taxon>Octopodidae</taxon>
        <taxon>Octopus</taxon>
    </lineage>
</organism>
<feature type="domain" description="LRRCT" evidence="13">
    <location>
        <begin position="706"/>
        <end position="757"/>
    </location>
</feature>
<dbReference type="Pfam" id="PF01582">
    <property type="entry name" value="TIR"/>
    <property type="match status" value="1"/>
</dbReference>
<evidence type="ECO:0000256" key="8">
    <source>
        <dbReference type="ARBA" id="ARBA00023136"/>
    </source>
</evidence>